<comment type="caution">
    <text evidence="7">The sequence shown here is derived from an EMBL/GenBank/DDBJ whole genome shotgun (WGS) entry which is preliminary data.</text>
</comment>
<reference evidence="7 8" key="1">
    <citation type="submission" date="2024-02" db="EMBL/GenBank/DDBJ databases">
        <title>A novel Wenzhouxiangellaceae bacterium, isolated from coastal sediments.</title>
        <authorList>
            <person name="Du Z.-J."/>
            <person name="Ye Y.-Q."/>
            <person name="Zhang X.-Y."/>
        </authorList>
    </citation>
    <scope>NUCLEOTIDE SEQUENCE [LARGE SCALE GENOMIC DNA]</scope>
    <source>
        <strain evidence="7 8">CH-27</strain>
    </source>
</reference>
<dbReference type="EMBL" id="JAZHOG010000010">
    <property type="protein sequence ID" value="MEJ8568985.1"/>
    <property type="molecule type" value="Genomic_DNA"/>
</dbReference>
<keyword evidence="3" id="KW-1015">Disulfide bond</keyword>
<protein>
    <submittedName>
        <fullName evidence="7">TlpA disulfide reductase family protein</fullName>
    </submittedName>
</protein>
<keyword evidence="2" id="KW-0201">Cytochrome c-type biogenesis</keyword>
<dbReference type="GO" id="GO:0017004">
    <property type="term" value="P:cytochrome complex assembly"/>
    <property type="evidence" value="ECO:0007669"/>
    <property type="project" value="UniProtKB-KW"/>
</dbReference>
<dbReference type="AlphaFoldDB" id="A0AAW9RL61"/>
<comment type="subcellular location">
    <subcellularLocation>
        <location evidence="1">Cell envelope</location>
    </subcellularLocation>
</comment>
<organism evidence="7 8">
    <name type="scientific">Elongatibacter sediminis</name>
    <dbReference type="NCBI Taxonomy" id="3119006"/>
    <lineage>
        <taxon>Bacteria</taxon>
        <taxon>Pseudomonadati</taxon>
        <taxon>Pseudomonadota</taxon>
        <taxon>Gammaproteobacteria</taxon>
        <taxon>Chromatiales</taxon>
        <taxon>Wenzhouxiangellaceae</taxon>
        <taxon>Elongatibacter</taxon>
    </lineage>
</organism>
<feature type="signal peptide" evidence="5">
    <location>
        <begin position="1"/>
        <end position="25"/>
    </location>
</feature>
<dbReference type="SUPFAM" id="SSF52833">
    <property type="entry name" value="Thioredoxin-like"/>
    <property type="match status" value="1"/>
</dbReference>
<gene>
    <name evidence="7" type="ORF">V3330_15235</name>
</gene>
<dbReference type="CDD" id="cd02966">
    <property type="entry name" value="TlpA_like_family"/>
    <property type="match status" value="1"/>
</dbReference>
<dbReference type="PROSITE" id="PS00194">
    <property type="entry name" value="THIOREDOXIN_1"/>
    <property type="match status" value="1"/>
</dbReference>
<evidence type="ECO:0000259" key="6">
    <source>
        <dbReference type="PROSITE" id="PS51352"/>
    </source>
</evidence>
<keyword evidence="4" id="KW-0676">Redox-active center</keyword>
<feature type="domain" description="Thioredoxin" evidence="6">
    <location>
        <begin position="14"/>
        <end position="164"/>
    </location>
</feature>
<dbReference type="PANTHER" id="PTHR42852:SF6">
    <property type="entry name" value="THIOL:DISULFIDE INTERCHANGE PROTEIN DSBE"/>
    <property type="match status" value="1"/>
</dbReference>
<evidence type="ECO:0000256" key="3">
    <source>
        <dbReference type="ARBA" id="ARBA00023157"/>
    </source>
</evidence>
<dbReference type="Gene3D" id="3.40.30.10">
    <property type="entry name" value="Glutaredoxin"/>
    <property type="match status" value="1"/>
</dbReference>
<dbReference type="InterPro" id="IPR013766">
    <property type="entry name" value="Thioredoxin_domain"/>
</dbReference>
<dbReference type="RefSeq" id="WP_354696303.1">
    <property type="nucleotide sequence ID" value="NZ_JAZHOG010000010.1"/>
</dbReference>
<proteinExistence type="predicted"/>
<dbReference type="GO" id="GO:0030313">
    <property type="term" value="C:cell envelope"/>
    <property type="evidence" value="ECO:0007669"/>
    <property type="project" value="UniProtKB-SubCell"/>
</dbReference>
<dbReference type="GO" id="GO:0015036">
    <property type="term" value="F:disulfide oxidoreductase activity"/>
    <property type="evidence" value="ECO:0007669"/>
    <property type="project" value="UniProtKB-ARBA"/>
</dbReference>
<name>A0AAW9RL61_9GAMM</name>
<dbReference type="GO" id="GO:0016209">
    <property type="term" value="F:antioxidant activity"/>
    <property type="evidence" value="ECO:0007669"/>
    <property type="project" value="InterPro"/>
</dbReference>
<accession>A0AAW9RL61</accession>
<dbReference type="InterPro" id="IPR036249">
    <property type="entry name" value="Thioredoxin-like_sf"/>
</dbReference>
<dbReference type="InterPro" id="IPR000866">
    <property type="entry name" value="AhpC/TSA"/>
</dbReference>
<evidence type="ECO:0000256" key="4">
    <source>
        <dbReference type="ARBA" id="ARBA00023284"/>
    </source>
</evidence>
<dbReference type="InterPro" id="IPR050553">
    <property type="entry name" value="Thioredoxin_ResA/DsbE_sf"/>
</dbReference>
<dbReference type="PROSITE" id="PS51352">
    <property type="entry name" value="THIOREDOXIN_2"/>
    <property type="match status" value="1"/>
</dbReference>
<dbReference type="Proteomes" id="UP001359886">
    <property type="component" value="Unassembled WGS sequence"/>
</dbReference>
<evidence type="ECO:0000256" key="1">
    <source>
        <dbReference type="ARBA" id="ARBA00004196"/>
    </source>
</evidence>
<evidence type="ECO:0000256" key="2">
    <source>
        <dbReference type="ARBA" id="ARBA00022748"/>
    </source>
</evidence>
<evidence type="ECO:0000313" key="8">
    <source>
        <dbReference type="Proteomes" id="UP001359886"/>
    </source>
</evidence>
<evidence type="ECO:0000313" key="7">
    <source>
        <dbReference type="EMBL" id="MEJ8568985.1"/>
    </source>
</evidence>
<feature type="chain" id="PRO_5043925659" evidence="5">
    <location>
        <begin position="26"/>
        <end position="166"/>
    </location>
</feature>
<dbReference type="PANTHER" id="PTHR42852">
    <property type="entry name" value="THIOL:DISULFIDE INTERCHANGE PROTEIN DSBE"/>
    <property type="match status" value="1"/>
</dbReference>
<keyword evidence="5" id="KW-0732">Signal</keyword>
<evidence type="ECO:0000256" key="5">
    <source>
        <dbReference type="SAM" id="SignalP"/>
    </source>
</evidence>
<keyword evidence="8" id="KW-1185">Reference proteome</keyword>
<dbReference type="Pfam" id="PF00578">
    <property type="entry name" value="AhpC-TSA"/>
    <property type="match status" value="1"/>
</dbReference>
<sequence>MMVRPLIATAMLLLAVVAPAPPAIAAYETDAPVDFALPVLGGGEAALSDYRGKWVVVNYWATWCAPCRKEIPELSELHIEREDITVLGLAFEDTGISAFETFLAEFDVSYPILLVDVYAPPEPFGAPKVLPTTIVLNPEGLSVKAFLGPVTRQAIEDFIDGGAVGP</sequence>
<dbReference type="InterPro" id="IPR017937">
    <property type="entry name" value="Thioredoxin_CS"/>
</dbReference>